<evidence type="ECO:0008006" key="3">
    <source>
        <dbReference type="Google" id="ProtNLM"/>
    </source>
</evidence>
<geneLocation type="plasmid" evidence="1 2">
    <name>unnamed</name>
</geneLocation>
<evidence type="ECO:0000313" key="1">
    <source>
        <dbReference type="EMBL" id="AXV84013.1"/>
    </source>
</evidence>
<gene>
    <name evidence="1" type="ORF">CJO77_20960</name>
</gene>
<dbReference type="SUPFAM" id="SSF53756">
    <property type="entry name" value="UDP-Glycosyltransferase/glycogen phosphorylase"/>
    <property type="match status" value="1"/>
</dbReference>
<proteinExistence type="predicted"/>
<dbReference type="EMBL" id="CP022760">
    <property type="protein sequence ID" value="AXV84013.1"/>
    <property type="molecule type" value="Genomic_DNA"/>
</dbReference>
<reference evidence="1 2" key="1">
    <citation type="submission" date="2017-08" db="EMBL/GenBank/DDBJ databases">
        <title>Genome sequences of Ralstonia solanacearum Species Complex (RSSC) isolated from Potato bacterial wilts in Korea.</title>
        <authorList>
            <person name="Cho H."/>
            <person name="Song E.-S."/>
            <person name="Lee Y.K."/>
            <person name="Lee S."/>
            <person name="Lee S.-W."/>
            <person name="Jo A."/>
            <person name="Kim J.-G."/>
            <person name="Hwang I."/>
        </authorList>
    </citation>
    <scope>NUCLEOTIDE SEQUENCE [LARGE SCALE GENOMIC DNA]</scope>
    <source>
        <strain evidence="1 2">T98</strain>
        <plasmid evidence="1 2">unnamed</plasmid>
    </source>
</reference>
<evidence type="ECO:0000313" key="2">
    <source>
        <dbReference type="Proteomes" id="UP000261758"/>
    </source>
</evidence>
<dbReference type="RefSeq" id="WP_118870457.1">
    <property type="nucleotide sequence ID" value="NZ_CP022760.1"/>
</dbReference>
<organism evidence="1 2">
    <name type="scientific">Ralstonia solanacearum</name>
    <name type="common">Pseudomonas solanacearum</name>
    <dbReference type="NCBI Taxonomy" id="305"/>
    <lineage>
        <taxon>Bacteria</taxon>
        <taxon>Pseudomonadati</taxon>
        <taxon>Pseudomonadota</taxon>
        <taxon>Betaproteobacteria</taxon>
        <taxon>Burkholderiales</taxon>
        <taxon>Burkholderiaceae</taxon>
        <taxon>Ralstonia</taxon>
        <taxon>Ralstonia solanacearum species complex</taxon>
    </lineage>
</organism>
<sequence>MSDSVVLQPISVQNTPQGDAPPEKTALPRFHGIASTGNIYFNYNIFSACNYHRIILPLSNMRCVRNSKTPILFINRVGLEADAIDRFRTSGFRVVVDLDDDILLPPGHLLYDLHQAKGISQRLVENIRRADVVTVTNSVLAGKVAPYHRNIVVVPNALPFDVGQFSLSTSDEGRKIVYVGGFGHEADLAIIRDAVPRDEFTIAGDPGMVTDNVLAPSWQRIREAFYFAEFQPVLRIDQYMRHYDRRCISVAPLVDTQFNQCKSNLKALEAGAKGLVFVASRVHPYYNELDKHAVLYASSQSEWQAILKKLVNDPVLLTEQRKALAEHVRKHYHIRDANEIRRQIFESLSNS</sequence>
<dbReference type="AlphaFoldDB" id="A0AAD0SAR3"/>
<name>A0AAD0SAR3_RALSL</name>
<accession>A0AAD0SAR3</accession>
<dbReference type="Gene3D" id="3.40.50.2000">
    <property type="entry name" value="Glycogen Phosphorylase B"/>
    <property type="match status" value="1"/>
</dbReference>
<dbReference type="Proteomes" id="UP000261758">
    <property type="component" value="Plasmid unnamed"/>
</dbReference>
<protein>
    <recommendedName>
        <fullName evidence="3">Glycosyltransferase family 1 protein</fullName>
    </recommendedName>
</protein>
<keyword evidence="1" id="KW-0614">Plasmid</keyword>